<proteinExistence type="predicted"/>
<name>A0A6C0BE85_9ZZZZ</name>
<evidence type="ECO:0000313" key="1">
    <source>
        <dbReference type="EMBL" id="QHS90104.1"/>
    </source>
</evidence>
<organism evidence="1">
    <name type="scientific">viral metagenome</name>
    <dbReference type="NCBI Taxonomy" id="1070528"/>
    <lineage>
        <taxon>unclassified sequences</taxon>
        <taxon>metagenomes</taxon>
        <taxon>organismal metagenomes</taxon>
    </lineage>
</organism>
<reference evidence="1" key="1">
    <citation type="journal article" date="2020" name="Nature">
        <title>Giant virus diversity and host interactions through global metagenomics.</title>
        <authorList>
            <person name="Schulz F."/>
            <person name="Roux S."/>
            <person name="Paez-Espino D."/>
            <person name="Jungbluth S."/>
            <person name="Walsh D.A."/>
            <person name="Denef V.J."/>
            <person name="McMahon K.D."/>
            <person name="Konstantinidis K.T."/>
            <person name="Eloe-Fadrosh E.A."/>
            <person name="Kyrpides N.C."/>
            <person name="Woyke T."/>
        </authorList>
    </citation>
    <scope>NUCLEOTIDE SEQUENCE</scope>
    <source>
        <strain evidence="1">GVMAG-M-3300010160-4</strain>
    </source>
</reference>
<sequence>MQLVTNIFISCNFINTDGLIIDDIKLTLGAYSIKEINLSPNCYEYEIIVLYEIGTQLDIILSYSTSNSVSYCSKYFEKNFSLRMGLNYQPYFRIEKEIDCFNLC</sequence>
<dbReference type="EMBL" id="MN739126">
    <property type="protein sequence ID" value="QHS90104.1"/>
    <property type="molecule type" value="Genomic_DNA"/>
</dbReference>
<protein>
    <submittedName>
        <fullName evidence="1">Uncharacterized protein</fullName>
    </submittedName>
</protein>
<accession>A0A6C0BE85</accession>
<dbReference type="AlphaFoldDB" id="A0A6C0BE85"/>